<feature type="region of interest" description="Disordered" evidence="1">
    <location>
        <begin position="246"/>
        <end position="265"/>
    </location>
</feature>
<feature type="transmembrane region" description="Helical" evidence="2">
    <location>
        <begin position="79"/>
        <end position="98"/>
    </location>
</feature>
<protein>
    <submittedName>
        <fullName evidence="4">Uncharacterized protein</fullName>
    </submittedName>
</protein>
<accession>A0ABR3Z2P5</accession>
<dbReference type="Proteomes" id="UP001583186">
    <property type="component" value="Unassembled WGS sequence"/>
</dbReference>
<keyword evidence="2" id="KW-0472">Membrane</keyword>
<keyword evidence="3" id="KW-0732">Signal</keyword>
<organism evidence="4 5">
    <name type="scientific">Sporothrix stenoceras</name>
    <dbReference type="NCBI Taxonomy" id="5173"/>
    <lineage>
        <taxon>Eukaryota</taxon>
        <taxon>Fungi</taxon>
        <taxon>Dikarya</taxon>
        <taxon>Ascomycota</taxon>
        <taxon>Pezizomycotina</taxon>
        <taxon>Sordariomycetes</taxon>
        <taxon>Sordariomycetidae</taxon>
        <taxon>Ophiostomatales</taxon>
        <taxon>Ophiostomataceae</taxon>
        <taxon>Sporothrix</taxon>
    </lineage>
</organism>
<evidence type="ECO:0000256" key="3">
    <source>
        <dbReference type="SAM" id="SignalP"/>
    </source>
</evidence>
<evidence type="ECO:0000313" key="4">
    <source>
        <dbReference type="EMBL" id="KAL1894906.1"/>
    </source>
</evidence>
<comment type="caution">
    <text evidence="4">The sequence shown here is derived from an EMBL/GenBank/DDBJ whole genome shotgun (WGS) entry which is preliminary data.</text>
</comment>
<proteinExistence type="predicted"/>
<evidence type="ECO:0000256" key="2">
    <source>
        <dbReference type="SAM" id="Phobius"/>
    </source>
</evidence>
<feature type="signal peptide" evidence="3">
    <location>
        <begin position="1"/>
        <end position="19"/>
    </location>
</feature>
<evidence type="ECO:0000313" key="5">
    <source>
        <dbReference type="Proteomes" id="UP001583186"/>
    </source>
</evidence>
<feature type="chain" id="PRO_5047247706" evidence="3">
    <location>
        <begin position="20"/>
        <end position="265"/>
    </location>
</feature>
<keyword evidence="2" id="KW-0812">Transmembrane</keyword>
<keyword evidence="2" id="KW-1133">Transmembrane helix</keyword>
<keyword evidence="5" id="KW-1185">Reference proteome</keyword>
<reference evidence="4 5" key="1">
    <citation type="journal article" date="2024" name="IMA Fungus">
        <title>IMA Genome - F19 : A genome assembly and annotation guide to empower mycologists, including annotated draft genome sequences of Ceratocystis pirilliformis, Diaporthe australafricana, Fusarium ophioides, Paecilomyces lecythidis, and Sporothrix stenoceras.</title>
        <authorList>
            <person name="Aylward J."/>
            <person name="Wilson A.M."/>
            <person name="Visagie C.M."/>
            <person name="Spraker J."/>
            <person name="Barnes I."/>
            <person name="Buitendag C."/>
            <person name="Ceriani C."/>
            <person name="Del Mar Angel L."/>
            <person name="du Plessis D."/>
            <person name="Fuchs T."/>
            <person name="Gasser K."/>
            <person name="Kramer D."/>
            <person name="Li W."/>
            <person name="Munsamy K."/>
            <person name="Piso A."/>
            <person name="Price J.L."/>
            <person name="Sonnekus B."/>
            <person name="Thomas C."/>
            <person name="van der Nest A."/>
            <person name="van Dijk A."/>
            <person name="van Heerden A."/>
            <person name="van Vuuren N."/>
            <person name="Yilmaz N."/>
            <person name="Duong T.A."/>
            <person name="van der Merwe N.A."/>
            <person name="Wingfield M.J."/>
            <person name="Wingfield B.D."/>
        </authorList>
    </citation>
    <scope>NUCLEOTIDE SEQUENCE [LARGE SCALE GENOMIC DNA]</scope>
    <source>
        <strain evidence="4 5">CMW 5346</strain>
    </source>
</reference>
<dbReference type="EMBL" id="JAWCUI010000030">
    <property type="protein sequence ID" value="KAL1894906.1"/>
    <property type="molecule type" value="Genomic_DNA"/>
</dbReference>
<name>A0ABR3Z2P5_9PEZI</name>
<evidence type="ECO:0000256" key="1">
    <source>
        <dbReference type="SAM" id="MobiDB-lite"/>
    </source>
</evidence>
<feature type="compositionally biased region" description="Polar residues" evidence="1">
    <location>
        <begin position="246"/>
        <end position="255"/>
    </location>
</feature>
<feature type="transmembrane region" description="Helical" evidence="2">
    <location>
        <begin position="110"/>
        <end position="132"/>
    </location>
</feature>
<sequence>MSGTYIALIVSLGLLTGDAVIELAYITSMVAYLHGGAPSGTFVVNTPATHVANEGSQPTYEIKGKPLHMLVNQGHTSNGAAGSAIVLIGIVGVLALFARARFPGRRFTRFLYNFWMILQIPCFLLTLSALGYTFAVTNKHRNQIINQNVAYASQPGPYALDQWTPQNWFSAVLSQLDLADADLRSNLAHHLRIMRGWQYNLIPLFLLQLAETVLAIVDWRAWKRTGGHNGGQTGCTPSWSANGYNNEKYQGQGDYNNGADPQQYA</sequence>
<gene>
    <name evidence="4" type="ORF">Sste5346_005593</name>
</gene>